<dbReference type="Proteomes" id="UP001632038">
    <property type="component" value="Unassembled WGS sequence"/>
</dbReference>
<dbReference type="InterPro" id="IPR001584">
    <property type="entry name" value="Integrase_cat-core"/>
</dbReference>
<evidence type="ECO:0000256" key="2">
    <source>
        <dbReference type="SAM" id="MobiDB-lite"/>
    </source>
</evidence>
<keyword evidence="1" id="KW-0064">Aspartyl protease</keyword>
<dbReference type="InterPro" id="IPR057670">
    <property type="entry name" value="SH3_retrovirus"/>
</dbReference>
<comment type="caution">
    <text evidence="4">The sequence shown here is derived from an EMBL/GenBank/DDBJ whole genome shotgun (WGS) entry which is preliminary data.</text>
</comment>
<dbReference type="Pfam" id="PF22936">
    <property type="entry name" value="Pol_BBD"/>
    <property type="match status" value="1"/>
</dbReference>
<feature type="compositionally biased region" description="Low complexity" evidence="2">
    <location>
        <begin position="279"/>
        <end position="298"/>
    </location>
</feature>
<feature type="region of interest" description="Disordered" evidence="2">
    <location>
        <begin position="264"/>
        <end position="312"/>
    </location>
</feature>
<feature type="compositionally biased region" description="Gly residues" evidence="2">
    <location>
        <begin position="299"/>
        <end position="312"/>
    </location>
</feature>
<evidence type="ECO:0000256" key="1">
    <source>
        <dbReference type="ARBA" id="ARBA00022750"/>
    </source>
</evidence>
<evidence type="ECO:0000313" key="5">
    <source>
        <dbReference type="Proteomes" id="UP001632038"/>
    </source>
</evidence>
<feature type="compositionally biased region" description="Polar residues" evidence="2">
    <location>
        <begin position="855"/>
        <end position="883"/>
    </location>
</feature>
<dbReference type="CDD" id="cd09272">
    <property type="entry name" value="RNase_HI_RT_Ty1"/>
    <property type="match status" value="1"/>
</dbReference>
<name>A0ABD3DNX1_9LAMI</name>
<keyword evidence="5" id="KW-1185">Reference proteome</keyword>
<dbReference type="Pfam" id="PF00665">
    <property type="entry name" value="rve"/>
    <property type="match status" value="1"/>
</dbReference>
<dbReference type="InterPro" id="IPR013103">
    <property type="entry name" value="RVT_2"/>
</dbReference>
<dbReference type="Gene3D" id="3.30.420.10">
    <property type="entry name" value="Ribonuclease H-like superfamily/Ribonuclease H"/>
    <property type="match status" value="1"/>
</dbReference>
<protein>
    <recommendedName>
        <fullName evidence="3">Integrase catalytic domain-containing protein</fullName>
    </recommendedName>
</protein>
<feature type="region of interest" description="Disordered" evidence="2">
    <location>
        <begin position="836"/>
        <end position="883"/>
    </location>
</feature>
<dbReference type="PANTHER" id="PTHR11439:SF467">
    <property type="entry name" value="INTEGRASE CATALYTIC DOMAIN-CONTAINING PROTEIN"/>
    <property type="match status" value="1"/>
</dbReference>
<dbReference type="Pfam" id="PF14223">
    <property type="entry name" value="Retrotran_gag_2"/>
    <property type="match status" value="1"/>
</dbReference>
<organism evidence="4 5">
    <name type="scientific">Castilleja foliolosa</name>
    <dbReference type="NCBI Taxonomy" id="1961234"/>
    <lineage>
        <taxon>Eukaryota</taxon>
        <taxon>Viridiplantae</taxon>
        <taxon>Streptophyta</taxon>
        <taxon>Embryophyta</taxon>
        <taxon>Tracheophyta</taxon>
        <taxon>Spermatophyta</taxon>
        <taxon>Magnoliopsida</taxon>
        <taxon>eudicotyledons</taxon>
        <taxon>Gunneridae</taxon>
        <taxon>Pentapetalae</taxon>
        <taxon>asterids</taxon>
        <taxon>lamiids</taxon>
        <taxon>Lamiales</taxon>
        <taxon>Orobanchaceae</taxon>
        <taxon>Pedicularideae</taxon>
        <taxon>Castillejinae</taxon>
        <taxon>Castilleja</taxon>
    </lineage>
</organism>
<dbReference type="InterPro" id="IPR036397">
    <property type="entry name" value="RNaseH_sf"/>
</dbReference>
<dbReference type="PANTHER" id="PTHR11439">
    <property type="entry name" value="GAG-POL-RELATED RETROTRANSPOSON"/>
    <property type="match status" value="1"/>
</dbReference>
<dbReference type="InterPro" id="IPR043502">
    <property type="entry name" value="DNA/RNA_pol_sf"/>
</dbReference>
<keyword evidence="1" id="KW-0645">Protease</keyword>
<dbReference type="InterPro" id="IPR054722">
    <property type="entry name" value="PolX-like_BBD"/>
</dbReference>
<dbReference type="EMBL" id="JAVIJP010000016">
    <property type="protein sequence ID" value="KAL3642739.1"/>
    <property type="molecule type" value="Genomic_DNA"/>
</dbReference>
<dbReference type="InterPro" id="IPR012337">
    <property type="entry name" value="RNaseH-like_sf"/>
</dbReference>
<evidence type="ECO:0000313" key="4">
    <source>
        <dbReference type="EMBL" id="KAL3642739.1"/>
    </source>
</evidence>
<dbReference type="SUPFAM" id="SSF53098">
    <property type="entry name" value="Ribonuclease H-like"/>
    <property type="match status" value="1"/>
</dbReference>
<evidence type="ECO:0000259" key="3">
    <source>
        <dbReference type="PROSITE" id="PS50994"/>
    </source>
</evidence>
<dbReference type="Pfam" id="PF13976">
    <property type="entry name" value="gag_pre-integrs"/>
    <property type="match status" value="1"/>
</dbReference>
<feature type="compositionally biased region" description="Low complexity" evidence="2">
    <location>
        <begin position="840"/>
        <end position="854"/>
    </location>
</feature>
<dbReference type="Pfam" id="PF25597">
    <property type="entry name" value="SH3_retrovirus"/>
    <property type="match status" value="1"/>
</dbReference>
<proteinExistence type="predicted"/>
<accession>A0ABD3DNX1</accession>
<dbReference type="Pfam" id="PF07727">
    <property type="entry name" value="RVT_2"/>
    <property type="match status" value="1"/>
</dbReference>
<sequence>MRTFNLQAPQLILLSTGTRIEDSSSSCEEEEEDSMVRNKKWAGRYFGRGTTTAVAQLISIKLNDSNYLLWKQQVWAAAAGYGLEDYLTGETTPPPESTINPDDGSATANPSFLKWRRQDQILVSWLLSSLTEGLLVTTVGLSTATEIWKTIEGVFANQNKAKVMQIRLQLQTLKKGGLSMREYLNKVKSCCDLLSAAGEKVSESDHLLYILGGLGTEYNPVLVSLTSRSASQPVSLTEAHAILLSLENRLETIENPFGNVDDSNFSANLSTGNRGGRNGFSQSNRGRNNSSYNNNNNRGRGGYNGGNFRGRGGRGNTFKPKCQICHYIGHTAEKCYHRLNMEYAPAASSNQGFKGGNMSANVVTSGAQESKEDNLWYPDSGATNHLTYDLNNLNLAAEYKGAEKIHMGNGAGLAITHFGNSVVKSSSCNTNHVFILKNLLHIPNITKNLISVSQFAKDNKVYFEFHPSYCLVKDQVTGEEVLRGSVKDGLYKFDLSKDVTEDRNQSMKPYFSVNVAEAKNKISLDVWHSRLGHAPLDIVKKALISCNLDFSDNKMTVLCPSCMKSKSHKLPFADSKSSYQNAFDLIHSDVWGPSPVTSSSGFRYYVSFIDHLSRYTWIYLLKNKSDTLQAFIHFKKLIETQYNGKIRIVQTDGGGEFIALSKLLKDNGIVHRMSCPYTPEQNGLAERKHRHIVEVGLSILAHSSVPMVHWDSAFLSAVHIINRTPSKILEYKCPIEILTNCKPDLDSLRVFGCLCYPLLRPYNKNKLQYRSVGGTFLGYSPNHKGYKVLIPGGKLIITRHILFDEMVFPFGKNKVTEPCNDRQCCPTSSITIGSLDVPIPQTNNGNNNSPSQTNSHSPQIASHSPQSPLTSDNSSSHNTLSTQNLQGGHLTIELPIEHANESDSMSMNEQIAGNAGKHSMITRSKAGIYKPKVYVSEIMEEPCSDQEAMKIFEWKQAMNKEFSALMKNNTWFLTELPKGKEAIGCKWIYKIKRAADGSIARYKARLVAKGYSQIPGFDYIDTYSPVVRPATIRTIMTVALFKGWKIRQLDVDNAFLNGDIDVDLYMKQPPCFVESGQEHLVCKLNKSLYGLKQASRSWFDKFGKTVKALGFLNSKSDTSLFYKHTERESIIILVYVDDIIITGDNDTHIQVIIDQIGKCFSLKDLGRLNYFLGVEMIPTENGYFLNQQKYIEGLLEKVGMKGAKGLSSPMVTSPPLSKFKGNPVTDATLYRSMVGALQYATITRPEISYSVNKVSQFMQNPLDNHWKSVKRILRYLAGTLDHGLFFAKPDTLNVSAFADADWAADPDDRRSTTGTCLFLGQNLVSWSSKKQPTVSRSSCEAEYRALAHVTCDVLWIQQLLKEIGVIQPQTARVWMDNQSAIALAINPMHHPRSRHFEIDLHFVREKLEDKTIFVQHVPSQDQTADILTKALSGQSFTHLRMKLNVFPSSSFGLRGSKR</sequence>
<keyword evidence="1" id="KW-0378">Hydrolase</keyword>
<dbReference type="GO" id="GO:0004190">
    <property type="term" value="F:aspartic-type endopeptidase activity"/>
    <property type="evidence" value="ECO:0007669"/>
    <property type="project" value="UniProtKB-KW"/>
</dbReference>
<feature type="domain" description="Integrase catalytic" evidence="3">
    <location>
        <begin position="567"/>
        <end position="742"/>
    </location>
</feature>
<gene>
    <name evidence="4" type="ORF">CASFOL_013554</name>
</gene>
<dbReference type="InterPro" id="IPR025724">
    <property type="entry name" value="GAG-pre-integrase_dom"/>
</dbReference>
<reference evidence="5" key="1">
    <citation type="journal article" date="2024" name="IScience">
        <title>Strigolactones Initiate the Formation of Haustorium-like Structures in Castilleja.</title>
        <authorList>
            <person name="Buerger M."/>
            <person name="Peterson D."/>
            <person name="Chory J."/>
        </authorList>
    </citation>
    <scope>NUCLEOTIDE SEQUENCE [LARGE SCALE GENOMIC DNA]</scope>
</reference>
<dbReference type="SUPFAM" id="SSF56672">
    <property type="entry name" value="DNA/RNA polymerases"/>
    <property type="match status" value="1"/>
</dbReference>
<dbReference type="PROSITE" id="PS50994">
    <property type="entry name" value="INTEGRASE"/>
    <property type="match status" value="1"/>
</dbReference>